<dbReference type="FunCoup" id="E4XY53">
    <property type="interactions" value="1"/>
</dbReference>
<protein>
    <recommendedName>
        <fullName evidence="5">Maf-like protein</fullName>
    </recommendedName>
</protein>
<dbReference type="OrthoDB" id="10267058at2759"/>
<name>E4XY53_OIKDI</name>
<dbReference type="GO" id="GO:0047429">
    <property type="term" value="F:nucleoside triphosphate diphosphatase activity"/>
    <property type="evidence" value="ECO:0007669"/>
    <property type="project" value="InterPro"/>
</dbReference>
<proteinExistence type="inferred from homology"/>
<dbReference type="SUPFAM" id="SSF52972">
    <property type="entry name" value="ITPase-like"/>
    <property type="match status" value="1"/>
</dbReference>
<dbReference type="EMBL" id="FN653308">
    <property type="protein sequence ID" value="CBY14581.1"/>
    <property type="molecule type" value="Genomic_DNA"/>
</dbReference>
<dbReference type="InterPro" id="IPR029001">
    <property type="entry name" value="ITPase-like_fam"/>
</dbReference>
<evidence type="ECO:0000313" key="3">
    <source>
        <dbReference type="EMBL" id="CBY14581.1"/>
    </source>
</evidence>
<dbReference type="HAMAP" id="MF_00528">
    <property type="entry name" value="Maf"/>
    <property type="match status" value="1"/>
</dbReference>
<accession>E4XY53</accession>
<dbReference type="InParanoid" id="E4XY53"/>
<evidence type="ECO:0008006" key="5">
    <source>
        <dbReference type="Google" id="ProtNLM"/>
    </source>
</evidence>
<keyword evidence="2" id="KW-0378">Hydrolase</keyword>
<comment type="cofactor">
    <cofactor evidence="1">
        <name>a divalent metal cation</name>
        <dbReference type="ChEBI" id="CHEBI:60240"/>
    </cofactor>
</comment>
<evidence type="ECO:0000313" key="4">
    <source>
        <dbReference type="Proteomes" id="UP000001307"/>
    </source>
</evidence>
<dbReference type="AlphaFoldDB" id="E4XY53"/>
<dbReference type="PIRSF" id="PIRSF006305">
    <property type="entry name" value="Maf"/>
    <property type="match status" value="1"/>
</dbReference>
<dbReference type="Proteomes" id="UP000001307">
    <property type="component" value="Unassembled WGS sequence"/>
</dbReference>
<dbReference type="PANTHER" id="PTHR43213:SF5">
    <property type="entry name" value="BIFUNCTIONAL DTTP_UTP PYROPHOSPHATASE_METHYLTRANSFERASE PROTEIN-RELATED"/>
    <property type="match status" value="1"/>
</dbReference>
<gene>
    <name evidence="3" type="ORF">GSOID_T00007612001</name>
</gene>
<dbReference type="Pfam" id="PF02545">
    <property type="entry name" value="Maf"/>
    <property type="match status" value="1"/>
</dbReference>
<dbReference type="CDD" id="cd00555">
    <property type="entry name" value="Maf"/>
    <property type="match status" value="1"/>
</dbReference>
<dbReference type="InterPro" id="IPR003697">
    <property type="entry name" value="Maf-like"/>
</dbReference>
<dbReference type="Gene3D" id="3.90.950.10">
    <property type="match status" value="1"/>
</dbReference>
<dbReference type="NCBIfam" id="TIGR00172">
    <property type="entry name" value="maf"/>
    <property type="match status" value="1"/>
</dbReference>
<dbReference type="PANTHER" id="PTHR43213">
    <property type="entry name" value="BIFUNCTIONAL DTTP/UTP PYROPHOSPHATASE/METHYLTRANSFERASE PROTEIN-RELATED"/>
    <property type="match status" value="1"/>
</dbReference>
<organism evidence="3">
    <name type="scientific">Oikopleura dioica</name>
    <name type="common">Tunicate</name>
    <dbReference type="NCBI Taxonomy" id="34765"/>
    <lineage>
        <taxon>Eukaryota</taxon>
        <taxon>Metazoa</taxon>
        <taxon>Chordata</taxon>
        <taxon>Tunicata</taxon>
        <taxon>Appendicularia</taxon>
        <taxon>Copelata</taxon>
        <taxon>Oikopleuridae</taxon>
        <taxon>Oikopleura</taxon>
    </lineage>
</organism>
<keyword evidence="4" id="KW-1185">Reference proteome</keyword>
<reference evidence="3" key="1">
    <citation type="journal article" date="2010" name="Science">
        <title>Plasticity of animal genome architecture unmasked by rapid evolution of a pelagic tunicate.</title>
        <authorList>
            <person name="Denoeud F."/>
            <person name="Henriet S."/>
            <person name="Mungpakdee S."/>
            <person name="Aury J.M."/>
            <person name="Da Silva C."/>
            <person name="Brinkmann H."/>
            <person name="Mikhaleva J."/>
            <person name="Olsen L.C."/>
            <person name="Jubin C."/>
            <person name="Canestro C."/>
            <person name="Bouquet J.M."/>
            <person name="Danks G."/>
            <person name="Poulain J."/>
            <person name="Campsteijn C."/>
            <person name="Adamski M."/>
            <person name="Cross I."/>
            <person name="Yadetie F."/>
            <person name="Muffato M."/>
            <person name="Louis A."/>
            <person name="Butcher S."/>
            <person name="Tsagkogeorga G."/>
            <person name="Konrad A."/>
            <person name="Singh S."/>
            <person name="Jensen M.F."/>
            <person name="Cong E.H."/>
            <person name="Eikeseth-Otteraa H."/>
            <person name="Noel B."/>
            <person name="Anthouard V."/>
            <person name="Porcel B.M."/>
            <person name="Kachouri-Lafond R."/>
            <person name="Nishino A."/>
            <person name="Ugolini M."/>
            <person name="Chourrout P."/>
            <person name="Nishida H."/>
            <person name="Aasland R."/>
            <person name="Huzurbazar S."/>
            <person name="Westhof E."/>
            <person name="Delsuc F."/>
            <person name="Lehrach H."/>
            <person name="Reinhardt R."/>
            <person name="Weissenbach J."/>
            <person name="Roy S.W."/>
            <person name="Artiguenave F."/>
            <person name="Postlethwait J.H."/>
            <person name="Manak J.R."/>
            <person name="Thompson E.M."/>
            <person name="Jaillon O."/>
            <person name="Du Pasquier L."/>
            <person name="Boudinot P."/>
            <person name="Liberles D.A."/>
            <person name="Volff J.N."/>
            <person name="Philippe H."/>
            <person name="Lenhard B."/>
            <person name="Roest Crollius H."/>
            <person name="Wincker P."/>
            <person name="Chourrout D."/>
        </authorList>
    </citation>
    <scope>NUCLEOTIDE SEQUENCE [LARGE SCALE GENOMIC DNA]</scope>
</reference>
<sequence>MVDLEFIQKSPQFDESEIMKRDDLAPEKLVQMIAEKKAENVSDLLPTDFLICCDTVIASGSKIFGKPRDRTQQLERLRSLNGNSHSVFSGVCLKYQNKTRSFFIESKVFFGDNKDEMLEWYASTGDGMDKAGGYGLQSAGAVLVEKIEGCYYNVMGLPLHQLLKEIDILLQKK</sequence>
<evidence type="ECO:0000256" key="1">
    <source>
        <dbReference type="ARBA" id="ARBA00001968"/>
    </source>
</evidence>
<evidence type="ECO:0000256" key="2">
    <source>
        <dbReference type="ARBA" id="ARBA00022801"/>
    </source>
</evidence>